<dbReference type="InterPro" id="IPR011042">
    <property type="entry name" value="6-blade_b-propeller_TolB-like"/>
</dbReference>
<evidence type="ECO:0000256" key="2">
    <source>
        <dbReference type="SAM" id="MobiDB-lite"/>
    </source>
</evidence>
<dbReference type="Pfam" id="PF01436">
    <property type="entry name" value="NHL"/>
    <property type="match status" value="1"/>
</dbReference>
<dbReference type="SUPFAM" id="SSF101898">
    <property type="entry name" value="NHL repeat"/>
    <property type="match status" value="1"/>
</dbReference>
<evidence type="ECO:0000313" key="4">
    <source>
        <dbReference type="EMBL" id="RUR70318.1"/>
    </source>
</evidence>
<dbReference type="Proteomes" id="UP000281118">
    <property type="component" value="Unassembled WGS sequence"/>
</dbReference>
<keyword evidence="1" id="KW-0677">Repeat</keyword>
<evidence type="ECO:0000256" key="1">
    <source>
        <dbReference type="ARBA" id="ARBA00022737"/>
    </source>
</evidence>
<feature type="signal peptide" evidence="3">
    <location>
        <begin position="1"/>
        <end position="25"/>
    </location>
</feature>
<dbReference type="Gene3D" id="2.40.10.500">
    <property type="match status" value="2"/>
</dbReference>
<dbReference type="PANTHER" id="PTHR46388:SF2">
    <property type="entry name" value="NHL REPEAT-CONTAINING PROTEIN 2"/>
    <property type="match status" value="1"/>
</dbReference>
<comment type="caution">
    <text evidence="4">The sequence shown here is derived from an EMBL/GenBank/DDBJ whole genome shotgun (WGS) entry which is preliminary data.</text>
</comment>
<gene>
    <name evidence="4" type="ORF">EJP67_25000</name>
</gene>
<dbReference type="PANTHER" id="PTHR46388">
    <property type="entry name" value="NHL REPEAT-CONTAINING PROTEIN 2"/>
    <property type="match status" value="1"/>
</dbReference>
<dbReference type="EMBL" id="RXFT01000012">
    <property type="protein sequence ID" value="RUR70318.1"/>
    <property type="molecule type" value="Genomic_DNA"/>
</dbReference>
<dbReference type="AlphaFoldDB" id="A0A433MR37"/>
<proteinExistence type="predicted"/>
<feature type="region of interest" description="Disordered" evidence="2">
    <location>
        <begin position="45"/>
        <end position="65"/>
    </location>
</feature>
<evidence type="ECO:0008006" key="6">
    <source>
        <dbReference type="Google" id="ProtNLM"/>
    </source>
</evidence>
<accession>A0A433MR37</accession>
<sequence>MIATRTVSPAWRAPAALLMTNLLLAACGGGGGGGGGFPGFAVAPAPAPASQGTPAPAPAPEDTTPFITTQPSDTTVGQGVSATLKVQAVRATAYQWQRSDDGGTSWTDISGATGDSFTTAANQLADSGQQLRVRVTGADGSVTSHAATLTVKPWVANVLATTGVSYNHPYQLLLDASGANLYVAMGGNGSVYKIDTASGNGTEVTPGTTMNTPYGLALGADGTLYVSDQHRINKIAPNATTFSTWVGDSTSGYADSPATPLFHNPASIALDSAGNLFVADTENKRVRKVAADGTTSTLAGDGTQAYLDGVGTAAQMARPQGLAISRDGSTLYDTDTDSPCLRKIDVASATVSTLLGDCANGNAGAGVVDGTSATPAKLGYSYGVTVDANNNVFLTQAWDGVARVVSPSGEISTLRDSSGTALAFNFPIGVAVAGDGTIYVGASNGNQIFKLTLAP</sequence>
<dbReference type="Gene3D" id="2.120.10.30">
    <property type="entry name" value="TolB, C-terminal domain"/>
    <property type="match status" value="1"/>
</dbReference>
<feature type="chain" id="PRO_5019522782" description="Ig-like domain-containing protein" evidence="3">
    <location>
        <begin position="26"/>
        <end position="455"/>
    </location>
</feature>
<dbReference type="Gene3D" id="2.60.40.2700">
    <property type="match status" value="1"/>
</dbReference>
<organism evidence="4 5">
    <name type="scientific">Variovorax guangxiensis</name>
    <dbReference type="NCBI Taxonomy" id="1775474"/>
    <lineage>
        <taxon>Bacteria</taxon>
        <taxon>Pseudomonadati</taxon>
        <taxon>Pseudomonadota</taxon>
        <taxon>Betaproteobacteria</taxon>
        <taxon>Burkholderiales</taxon>
        <taxon>Comamonadaceae</taxon>
        <taxon>Variovorax</taxon>
    </lineage>
</organism>
<dbReference type="InterPro" id="IPR001258">
    <property type="entry name" value="NHL_repeat"/>
</dbReference>
<dbReference type="PROSITE" id="PS51257">
    <property type="entry name" value="PROKAR_LIPOPROTEIN"/>
    <property type="match status" value="1"/>
</dbReference>
<reference evidence="4 5" key="1">
    <citation type="submission" date="2018-12" db="EMBL/GenBank/DDBJ databases">
        <title>The genome sequences of Variovorax guangxiensis DSM 27352.</title>
        <authorList>
            <person name="Gao J."/>
            <person name="Sun J."/>
        </authorList>
    </citation>
    <scope>NUCLEOTIDE SEQUENCE [LARGE SCALE GENOMIC DNA]</scope>
    <source>
        <strain evidence="4 5">DSM 27352</strain>
    </source>
</reference>
<name>A0A433MR37_9BURK</name>
<dbReference type="OrthoDB" id="9774579at2"/>
<evidence type="ECO:0000313" key="5">
    <source>
        <dbReference type="Proteomes" id="UP000281118"/>
    </source>
</evidence>
<evidence type="ECO:0000256" key="3">
    <source>
        <dbReference type="SAM" id="SignalP"/>
    </source>
</evidence>
<keyword evidence="3" id="KW-0732">Signal</keyword>
<protein>
    <recommendedName>
        <fullName evidence="6">Ig-like domain-containing protein</fullName>
    </recommendedName>
</protein>